<comment type="subcellular location">
    <subcellularLocation>
        <location evidence="1">Membrane</location>
        <topology evidence="1">Multi-pass membrane protein</topology>
    </subcellularLocation>
</comment>
<feature type="transmembrane region" description="Helical" evidence="5">
    <location>
        <begin position="444"/>
        <end position="461"/>
    </location>
</feature>
<dbReference type="PROSITE" id="PS50850">
    <property type="entry name" value="MFS"/>
    <property type="match status" value="1"/>
</dbReference>
<feature type="transmembrane region" description="Helical" evidence="5">
    <location>
        <begin position="381"/>
        <end position="402"/>
    </location>
</feature>
<feature type="transmembrane region" description="Helical" evidence="5">
    <location>
        <begin position="207"/>
        <end position="226"/>
    </location>
</feature>
<keyword evidence="4 5" id="KW-0472">Membrane</keyword>
<gene>
    <name evidence="7" type="ORF">OKIOD_LOCUS12901</name>
</gene>
<dbReference type="EMBL" id="OU015567">
    <property type="protein sequence ID" value="CAG5109617.1"/>
    <property type="molecule type" value="Genomic_DNA"/>
</dbReference>
<evidence type="ECO:0000256" key="1">
    <source>
        <dbReference type="ARBA" id="ARBA00004141"/>
    </source>
</evidence>
<keyword evidence="8" id="KW-1185">Reference proteome</keyword>
<feature type="transmembrane region" description="Helical" evidence="5">
    <location>
        <begin position="178"/>
        <end position="201"/>
    </location>
</feature>
<dbReference type="PANTHER" id="PTHR24064">
    <property type="entry name" value="SOLUTE CARRIER FAMILY 22 MEMBER"/>
    <property type="match status" value="1"/>
</dbReference>
<dbReference type="SUPFAM" id="SSF103473">
    <property type="entry name" value="MFS general substrate transporter"/>
    <property type="match status" value="1"/>
</dbReference>
<evidence type="ECO:0000256" key="2">
    <source>
        <dbReference type="ARBA" id="ARBA00022692"/>
    </source>
</evidence>
<dbReference type="InterPro" id="IPR036259">
    <property type="entry name" value="MFS_trans_sf"/>
</dbReference>
<organism evidence="7 8">
    <name type="scientific">Oikopleura dioica</name>
    <name type="common">Tunicate</name>
    <dbReference type="NCBI Taxonomy" id="34765"/>
    <lineage>
        <taxon>Eukaryota</taxon>
        <taxon>Metazoa</taxon>
        <taxon>Chordata</taxon>
        <taxon>Tunicata</taxon>
        <taxon>Appendicularia</taxon>
        <taxon>Copelata</taxon>
        <taxon>Oikopleuridae</taxon>
        <taxon>Oikopleura</taxon>
    </lineage>
</organism>
<feature type="transmembrane region" description="Helical" evidence="5">
    <location>
        <begin position="119"/>
        <end position="137"/>
    </location>
</feature>
<evidence type="ECO:0000259" key="6">
    <source>
        <dbReference type="PROSITE" id="PS50850"/>
    </source>
</evidence>
<dbReference type="Pfam" id="PF00083">
    <property type="entry name" value="Sugar_tr"/>
    <property type="match status" value="1"/>
</dbReference>
<sequence>MFQTIANSNDSSEYVSESKMWSSPQIIESFIPDFFDYQTPLSSSEFTRTNISDYHRYTACSKWTFNQTYYQKTIVTDFGLVCEDAWKIQIIQIFVMIGVFFGAVVFGKMSDNSGRMRTVTVSLITAFFGLVSCAFVPKSETGFYLLLLGRMFSGAGSIGAISSAFVMTSEIFEPKTRVMALQVAQALFGVGQAIMALLAYWFPTWRVLAVIMSLPAAIGFFIPKIFQESARWLISQGRIAEANAALEIIAKINGRTFGGLEKYGLTQSAEKEAVVESSLSDFFATPRIRMRTLNLFYQWFMLSGVYYGLSMGATTLGGNPFVNLAISGMLEVPAELLAGFLFVTVGRRWSMFFFDILGGVSCLAMMFIHPEQDDFHRQMSIVLPLAGKFALTGAYGGIYVYSAELFPTALRNTGIGLCSSVARIGGICAPIVALLAVVNPSLPYIIFGVLGLTGAFLTLLLEETLDKVLPDTVEQGEKFGVGEPGAVADLKLTCARLLTEIKFALCRTPDSVTKYRQQIQNES</sequence>
<accession>A0ABN7SW65</accession>
<reference evidence="7 8" key="1">
    <citation type="submission" date="2021-04" db="EMBL/GenBank/DDBJ databases">
        <authorList>
            <person name="Bliznina A."/>
        </authorList>
    </citation>
    <scope>NUCLEOTIDE SEQUENCE [LARGE SCALE GENOMIC DNA]</scope>
</reference>
<name>A0ABN7SW65_OIKDI</name>
<keyword evidence="2 5" id="KW-0812">Transmembrane</keyword>
<evidence type="ECO:0000256" key="3">
    <source>
        <dbReference type="ARBA" id="ARBA00022989"/>
    </source>
</evidence>
<evidence type="ECO:0000256" key="5">
    <source>
        <dbReference type="SAM" id="Phobius"/>
    </source>
</evidence>
<evidence type="ECO:0000313" key="7">
    <source>
        <dbReference type="EMBL" id="CAG5109617.1"/>
    </source>
</evidence>
<dbReference type="CDD" id="cd17317">
    <property type="entry name" value="MFS_SLC22"/>
    <property type="match status" value="1"/>
</dbReference>
<dbReference type="InterPro" id="IPR020846">
    <property type="entry name" value="MFS_dom"/>
</dbReference>
<evidence type="ECO:0000313" key="8">
    <source>
        <dbReference type="Proteomes" id="UP001158576"/>
    </source>
</evidence>
<dbReference type="Gene3D" id="1.20.1250.20">
    <property type="entry name" value="MFS general substrate transporter like domains"/>
    <property type="match status" value="1"/>
</dbReference>
<proteinExistence type="predicted"/>
<evidence type="ECO:0000256" key="4">
    <source>
        <dbReference type="ARBA" id="ARBA00023136"/>
    </source>
</evidence>
<feature type="transmembrane region" description="Helical" evidence="5">
    <location>
        <begin position="143"/>
        <end position="166"/>
    </location>
</feature>
<feature type="transmembrane region" description="Helical" evidence="5">
    <location>
        <begin position="88"/>
        <end position="107"/>
    </location>
</feature>
<dbReference type="InterPro" id="IPR005828">
    <property type="entry name" value="MFS_sugar_transport-like"/>
</dbReference>
<protein>
    <submittedName>
        <fullName evidence="7">Oidioi.mRNA.OKI2018_I69.chr2.g4136.t1.cds</fullName>
    </submittedName>
</protein>
<feature type="transmembrane region" description="Helical" evidence="5">
    <location>
        <begin position="321"/>
        <end position="345"/>
    </location>
</feature>
<feature type="domain" description="Major facilitator superfamily (MFS) profile" evidence="6">
    <location>
        <begin position="1"/>
        <end position="466"/>
    </location>
</feature>
<feature type="transmembrane region" description="Helical" evidence="5">
    <location>
        <begin position="352"/>
        <end position="369"/>
    </location>
</feature>
<dbReference type="Proteomes" id="UP001158576">
    <property type="component" value="Chromosome 2"/>
</dbReference>
<feature type="transmembrane region" description="Helical" evidence="5">
    <location>
        <begin position="292"/>
        <end position="309"/>
    </location>
</feature>
<feature type="transmembrane region" description="Helical" evidence="5">
    <location>
        <begin position="414"/>
        <end position="438"/>
    </location>
</feature>
<keyword evidence="3 5" id="KW-1133">Transmembrane helix</keyword>